<sequence length="423" mass="45360">MSGLWSFWVPVVVTVTVATAGIAAWAWSQRDDDEEEEHDNNVGLDYENADYGDNPAYGALKDAEHTPFARGPGSSYGITDPQAEATGASAGWGAQMSGALRRTPSPQQFLSDAGKRVAASVVGMGAAVGSALAAIREEDKTAYADHETWSEEAEARKERPPAPSESQSRDSSKRRRTVAIVVSADTSVGELEGGGIHEHASILSHIPRNTDFSSIRLFVLIYSPALKDAALEGPGAANMAPPSLSSSFSNIGHDQAQTPGSETKSPMSVVPGAHLLHKVVLRNNSLGSFPGNSGFSAVYSQALGLVEKETMVMPFTSRNGYVHILRHLQPEVVYLQESLAGEQGSLISQLQTWLRYDVILVVGADGGDGGMADSESEAERPGKADKPELWWQREDRVGRGRGVVVVDSHRLGDDWERRVQGKE</sequence>
<keyword evidence="2" id="KW-0472">Membrane</keyword>
<protein>
    <recommendedName>
        <fullName evidence="5">Peroxin 22-like protein</fullName>
    </recommendedName>
</protein>
<feature type="region of interest" description="Disordered" evidence="1">
    <location>
        <begin position="370"/>
        <end position="391"/>
    </location>
</feature>
<proteinExistence type="predicted"/>
<feature type="compositionally biased region" description="Basic and acidic residues" evidence="1">
    <location>
        <begin position="143"/>
        <end position="160"/>
    </location>
</feature>
<dbReference type="Proteomes" id="UP001320420">
    <property type="component" value="Unassembled WGS sequence"/>
</dbReference>
<dbReference type="AlphaFoldDB" id="A0AAN9UPA0"/>
<feature type="transmembrane region" description="Helical" evidence="2">
    <location>
        <begin position="7"/>
        <end position="27"/>
    </location>
</feature>
<feature type="region of interest" description="Disordered" evidence="1">
    <location>
        <begin position="143"/>
        <end position="177"/>
    </location>
</feature>
<evidence type="ECO:0000313" key="3">
    <source>
        <dbReference type="EMBL" id="KAK7750787.1"/>
    </source>
</evidence>
<name>A0AAN9UPA0_9PEZI</name>
<dbReference type="EMBL" id="JAKJXP020000059">
    <property type="protein sequence ID" value="KAK7750787.1"/>
    <property type="molecule type" value="Genomic_DNA"/>
</dbReference>
<reference evidence="3 4" key="1">
    <citation type="submission" date="2024-02" db="EMBL/GenBank/DDBJ databases">
        <title>De novo assembly and annotation of 12 fungi associated with fruit tree decline syndrome in Ontario, Canada.</title>
        <authorList>
            <person name="Sulman M."/>
            <person name="Ellouze W."/>
            <person name="Ilyukhin E."/>
        </authorList>
    </citation>
    <scope>NUCLEOTIDE SEQUENCE [LARGE SCALE GENOMIC DNA]</scope>
    <source>
        <strain evidence="3 4">M11/M66-122</strain>
    </source>
</reference>
<feature type="compositionally biased region" description="Basic and acidic residues" evidence="1">
    <location>
        <begin position="377"/>
        <end position="391"/>
    </location>
</feature>
<evidence type="ECO:0000256" key="2">
    <source>
        <dbReference type="SAM" id="Phobius"/>
    </source>
</evidence>
<accession>A0AAN9UPA0</accession>
<organism evidence="3 4">
    <name type="scientific">Diatrype stigma</name>
    <dbReference type="NCBI Taxonomy" id="117547"/>
    <lineage>
        <taxon>Eukaryota</taxon>
        <taxon>Fungi</taxon>
        <taxon>Dikarya</taxon>
        <taxon>Ascomycota</taxon>
        <taxon>Pezizomycotina</taxon>
        <taxon>Sordariomycetes</taxon>
        <taxon>Xylariomycetidae</taxon>
        <taxon>Xylariales</taxon>
        <taxon>Diatrypaceae</taxon>
        <taxon>Diatrype</taxon>
    </lineage>
</organism>
<keyword evidence="2" id="KW-0812">Transmembrane</keyword>
<feature type="region of interest" description="Disordered" evidence="1">
    <location>
        <begin position="68"/>
        <end position="90"/>
    </location>
</feature>
<gene>
    <name evidence="3" type="ORF">SLS62_007339</name>
</gene>
<keyword evidence="2" id="KW-1133">Transmembrane helix</keyword>
<keyword evidence="4" id="KW-1185">Reference proteome</keyword>
<comment type="caution">
    <text evidence="3">The sequence shown here is derived from an EMBL/GenBank/DDBJ whole genome shotgun (WGS) entry which is preliminary data.</text>
</comment>
<evidence type="ECO:0008006" key="5">
    <source>
        <dbReference type="Google" id="ProtNLM"/>
    </source>
</evidence>
<evidence type="ECO:0000313" key="4">
    <source>
        <dbReference type="Proteomes" id="UP001320420"/>
    </source>
</evidence>
<evidence type="ECO:0000256" key="1">
    <source>
        <dbReference type="SAM" id="MobiDB-lite"/>
    </source>
</evidence>